<comment type="subcellular location">
    <subcellularLocation>
        <location evidence="2">Mitochondrion</location>
    </subcellularLocation>
    <subcellularLocation>
        <location evidence="3">Nucleus</location>
        <location evidence="3">Nucleolus</location>
    </subcellularLocation>
</comment>
<keyword evidence="6 16" id="KW-0378">Hydrolase</keyword>
<evidence type="ECO:0000256" key="9">
    <source>
        <dbReference type="ARBA" id="ARBA00023125"/>
    </source>
</evidence>
<evidence type="ECO:0000256" key="15">
    <source>
        <dbReference type="ARBA" id="ARBA00048954"/>
    </source>
</evidence>
<evidence type="ECO:0000256" key="5">
    <source>
        <dbReference type="ARBA" id="ARBA00022763"/>
    </source>
</evidence>
<keyword evidence="8 16" id="KW-0067">ATP-binding</keyword>
<accession>A0AAN6XIX1</accession>
<dbReference type="Gene3D" id="3.40.50.300">
    <property type="entry name" value="P-loop containing nucleotide triphosphate hydrolases"/>
    <property type="match status" value="1"/>
</dbReference>
<dbReference type="GO" id="GO:0005739">
    <property type="term" value="C:mitochondrion"/>
    <property type="evidence" value="ECO:0007669"/>
    <property type="project" value="UniProtKB-SubCell"/>
</dbReference>
<evidence type="ECO:0000259" key="18">
    <source>
        <dbReference type="SMART" id="SM00382"/>
    </source>
</evidence>
<feature type="domain" description="AAA+ ATPase" evidence="18">
    <location>
        <begin position="402"/>
        <end position="554"/>
    </location>
</feature>
<keyword evidence="12 16" id="KW-0234">DNA repair</keyword>
<dbReference type="GO" id="GO:0000723">
    <property type="term" value="P:telomere maintenance"/>
    <property type="evidence" value="ECO:0007669"/>
    <property type="project" value="InterPro"/>
</dbReference>
<keyword evidence="9" id="KW-0238">DNA-binding</keyword>
<evidence type="ECO:0000313" key="19">
    <source>
        <dbReference type="EMBL" id="KAK4200431.1"/>
    </source>
</evidence>
<evidence type="ECO:0000256" key="8">
    <source>
        <dbReference type="ARBA" id="ARBA00022840"/>
    </source>
</evidence>
<dbReference type="CDD" id="cd18037">
    <property type="entry name" value="DEXSc_Pif1_like"/>
    <property type="match status" value="1"/>
</dbReference>
<dbReference type="GO" id="GO:0006281">
    <property type="term" value="P:DNA repair"/>
    <property type="evidence" value="ECO:0007669"/>
    <property type="project" value="UniProtKB-KW"/>
</dbReference>
<keyword evidence="5 16" id="KW-0227">DNA damage</keyword>
<evidence type="ECO:0000256" key="6">
    <source>
        <dbReference type="ARBA" id="ARBA00022801"/>
    </source>
</evidence>
<organism evidence="19 20">
    <name type="scientific">Triangularia verruculosa</name>
    <dbReference type="NCBI Taxonomy" id="2587418"/>
    <lineage>
        <taxon>Eukaryota</taxon>
        <taxon>Fungi</taxon>
        <taxon>Dikarya</taxon>
        <taxon>Ascomycota</taxon>
        <taxon>Pezizomycotina</taxon>
        <taxon>Sordariomycetes</taxon>
        <taxon>Sordariomycetidae</taxon>
        <taxon>Sordariales</taxon>
        <taxon>Podosporaceae</taxon>
        <taxon>Triangularia</taxon>
    </lineage>
</organism>
<evidence type="ECO:0000256" key="16">
    <source>
        <dbReference type="RuleBase" id="RU363044"/>
    </source>
</evidence>
<evidence type="ECO:0000256" key="3">
    <source>
        <dbReference type="ARBA" id="ARBA00004604"/>
    </source>
</evidence>
<dbReference type="GO" id="GO:0005730">
    <property type="term" value="C:nucleolus"/>
    <property type="evidence" value="ECO:0007669"/>
    <property type="project" value="UniProtKB-SubCell"/>
</dbReference>
<dbReference type="GO" id="GO:0005524">
    <property type="term" value="F:ATP binding"/>
    <property type="evidence" value="ECO:0007669"/>
    <property type="project" value="UniProtKB-KW"/>
</dbReference>
<evidence type="ECO:0000256" key="17">
    <source>
        <dbReference type="SAM" id="MobiDB-lite"/>
    </source>
</evidence>
<reference evidence="19" key="1">
    <citation type="journal article" date="2023" name="Mol. Phylogenet. Evol.">
        <title>Genome-scale phylogeny and comparative genomics of the fungal order Sordariales.</title>
        <authorList>
            <person name="Hensen N."/>
            <person name="Bonometti L."/>
            <person name="Westerberg I."/>
            <person name="Brannstrom I.O."/>
            <person name="Guillou S."/>
            <person name="Cros-Aarteil S."/>
            <person name="Calhoun S."/>
            <person name="Haridas S."/>
            <person name="Kuo A."/>
            <person name="Mondo S."/>
            <person name="Pangilinan J."/>
            <person name="Riley R."/>
            <person name="LaButti K."/>
            <person name="Andreopoulos B."/>
            <person name="Lipzen A."/>
            <person name="Chen C."/>
            <person name="Yan M."/>
            <person name="Daum C."/>
            <person name="Ng V."/>
            <person name="Clum A."/>
            <person name="Steindorff A."/>
            <person name="Ohm R.A."/>
            <person name="Martin F."/>
            <person name="Silar P."/>
            <person name="Natvig D.O."/>
            <person name="Lalanne C."/>
            <person name="Gautier V."/>
            <person name="Ament-Velasquez S.L."/>
            <person name="Kruys A."/>
            <person name="Hutchinson M.I."/>
            <person name="Powell A.J."/>
            <person name="Barry K."/>
            <person name="Miller A.N."/>
            <person name="Grigoriev I.V."/>
            <person name="Debuchy R."/>
            <person name="Gladieux P."/>
            <person name="Hiltunen Thoren M."/>
            <person name="Johannesson H."/>
        </authorList>
    </citation>
    <scope>NUCLEOTIDE SEQUENCE</scope>
    <source>
        <strain evidence="19">CBS 315.58</strain>
    </source>
</reference>
<evidence type="ECO:0000256" key="7">
    <source>
        <dbReference type="ARBA" id="ARBA00022806"/>
    </source>
</evidence>
<dbReference type="FunFam" id="3.40.50.300:FF:001226">
    <property type="entry name" value="ATP-dependent DNA helicase PIF1"/>
    <property type="match status" value="1"/>
</dbReference>
<comment type="catalytic activity">
    <reaction evidence="15 16">
        <text>ATP + H2O = ADP + phosphate + H(+)</text>
        <dbReference type="Rhea" id="RHEA:13065"/>
        <dbReference type="ChEBI" id="CHEBI:15377"/>
        <dbReference type="ChEBI" id="CHEBI:15378"/>
        <dbReference type="ChEBI" id="CHEBI:30616"/>
        <dbReference type="ChEBI" id="CHEBI:43474"/>
        <dbReference type="ChEBI" id="CHEBI:456216"/>
        <dbReference type="EC" id="5.6.2.3"/>
    </reaction>
</comment>
<comment type="similarity">
    <text evidence="16">Belongs to the helicase family.</text>
</comment>
<keyword evidence="20" id="KW-1185">Reference proteome</keyword>
<dbReference type="GO" id="GO:0016787">
    <property type="term" value="F:hydrolase activity"/>
    <property type="evidence" value="ECO:0007669"/>
    <property type="project" value="UniProtKB-KW"/>
</dbReference>
<evidence type="ECO:0000256" key="2">
    <source>
        <dbReference type="ARBA" id="ARBA00004173"/>
    </source>
</evidence>
<feature type="compositionally biased region" description="Polar residues" evidence="17">
    <location>
        <begin position="136"/>
        <end position="151"/>
    </location>
</feature>
<evidence type="ECO:0000256" key="4">
    <source>
        <dbReference type="ARBA" id="ARBA00022741"/>
    </source>
</evidence>
<feature type="compositionally biased region" description="Low complexity" evidence="17">
    <location>
        <begin position="102"/>
        <end position="113"/>
    </location>
</feature>
<dbReference type="AlphaFoldDB" id="A0AAN6XIX1"/>
<sequence>MPGLSSHFLRRALPTLERNSVLSAHCVRCVPNFRAYVHSARLTPQQPHPPQLSSATPVSAAAPATTTKTAALKMFARATAAAANQQSQNSSRNASLKKQLFPSSSPNPAPTSTGKVDEMFLRASQQPPPSYRPSQFTSTSNPLNNRSSNISRPPVTNPKPNTLSSICSTKGSFADKVEVINLVNDPPSARTAPDFPNEFILDEDDFSDELDLDWEAPSALPELPRALPTSTPQKSDVPIPTSDATLTSWADSSPSHFAHPRARARPAPQAPAPKREFPYHAQQVPQPAAKKPKRELPWPKESIAIEDDKTHDNGINGATPDAKPKATAFWNATASAVKAQKKQLKTQHTGPGADKSAAEVSTEDMYDAMASNVKASKSSNSKAAPIQLSQEQRHVKSLVVDKGQSVFFTGPAGTGKSVLMRSIITDLKKKYARDPEKLAVTASTGLAACNIGGITLHSFSGIGLGKEDVNVLVKKIRRNPKAKNRWIKTKTLIIDEISMVDSDLFDKLSQIGRILRNNGRPWGGIQLVITGDFFQLPPVPEGGREHKFAFDAATWGLSIDHTIGLTEVFRQKDPEFADMLNEMRLGKISERTVRNFQALKRPLNFDDGIQVTELFVPHSFNTLIGY</sequence>
<dbReference type="SMART" id="SM00382">
    <property type="entry name" value="AAA"/>
    <property type="match status" value="1"/>
</dbReference>
<dbReference type="InterPro" id="IPR010285">
    <property type="entry name" value="DNA_helicase_pif1-like_DEAD"/>
</dbReference>
<evidence type="ECO:0000256" key="14">
    <source>
        <dbReference type="ARBA" id="ARBA00023242"/>
    </source>
</evidence>
<evidence type="ECO:0000313" key="20">
    <source>
        <dbReference type="Proteomes" id="UP001303160"/>
    </source>
</evidence>
<dbReference type="PANTHER" id="PTHR47642">
    <property type="entry name" value="ATP-DEPENDENT DNA HELICASE"/>
    <property type="match status" value="1"/>
</dbReference>
<evidence type="ECO:0000256" key="12">
    <source>
        <dbReference type="ARBA" id="ARBA00023204"/>
    </source>
</evidence>
<dbReference type="GO" id="GO:0006310">
    <property type="term" value="P:DNA recombination"/>
    <property type="evidence" value="ECO:0007669"/>
    <property type="project" value="UniProtKB-KW"/>
</dbReference>
<gene>
    <name evidence="19" type="ORF">QBC40DRAFT_70462</name>
</gene>
<evidence type="ECO:0000256" key="13">
    <source>
        <dbReference type="ARBA" id="ARBA00023235"/>
    </source>
</evidence>
<reference evidence="19" key="2">
    <citation type="submission" date="2023-05" db="EMBL/GenBank/DDBJ databases">
        <authorList>
            <consortium name="Lawrence Berkeley National Laboratory"/>
            <person name="Steindorff A."/>
            <person name="Hensen N."/>
            <person name="Bonometti L."/>
            <person name="Westerberg I."/>
            <person name="Brannstrom I.O."/>
            <person name="Guillou S."/>
            <person name="Cros-Aarteil S."/>
            <person name="Calhoun S."/>
            <person name="Haridas S."/>
            <person name="Kuo A."/>
            <person name="Mondo S."/>
            <person name="Pangilinan J."/>
            <person name="Riley R."/>
            <person name="Labutti K."/>
            <person name="Andreopoulos B."/>
            <person name="Lipzen A."/>
            <person name="Chen C."/>
            <person name="Yanf M."/>
            <person name="Daum C."/>
            <person name="Ng V."/>
            <person name="Clum A."/>
            <person name="Ohm R."/>
            <person name="Martin F."/>
            <person name="Silar P."/>
            <person name="Natvig D."/>
            <person name="Lalanne C."/>
            <person name="Gautier V."/>
            <person name="Ament-Velasquez S.L."/>
            <person name="Kruys A."/>
            <person name="Hutchinson M.I."/>
            <person name="Powell A.J."/>
            <person name="Barry K."/>
            <person name="Miller A.N."/>
            <person name="Grigoriev I.V."/>
            <person name="Debuchy R."/>
            <person name="Gladieux P."/>
            <person name="Thoren M.H."/>
            <person name="Johannesson H."/>
        </authorList>
    </citation>
    <scope>NUCLEOTIDE SEQUENCE</scope>
    <source>
        <strain evidence="19">CBS 315.58</strain>
    </source>
</reference>
<dbReference type="Pfam" id="PF05970">
    <property type="entry name" value="PIF1"/>
    <property type="match status" value="1"/>
</dbReference>
<feature type="region of interest" description="Disordered" evidence="17">
    <location>
        <begin position="83"/>
        <end position="162"/>
    </location>
</feature>
<dbReference type="SUPFAM" id="SSF52540">
    <property type="entry name" value="P-loop containing nucleoside triphosphate hydrolases"/>
    <property type="match status" value="1"/>
</dbReference>
<dbReference type="InterPro" id="IPR027417">
    <property type="entry name" value="P-loop_NTPase"/>
</dbReference>
<dbReference type="GO" id="GO:0043139">
    <property type="term" value="F:5'-3' DNA helicase activity"/>
    <property type="evidence" value="ECO:0007669"/>
    <property type="project" value="UniProtKB-EC"/>
</dbReference>
<dbReference type="InterPro" id="IPR003593">
    <property type="entry name" value="AAA+_ATPase"/>
</dbReference>
<keyword evidence="7 16" id="KW-0347">Helicase</keyword>
<keyword evidence="13" id="KW-0413">Isomerase</keyword>
<evidence type="ECO:0000256" key="1">
    <source>
        <dbReference type="ARBA" id="ARBA00001946"/>
    </source>
</evidence>
<feature type="compositionally biased region" description="Low complexity" evidence="17">
    <location>
        <begin position="83"/>
        <end position="94"/>
    </location>
</feature>
<dbReference type="Proteomes" id="UP001303160">
    <property type="component" value="Unassembled WGS sequence"/>
</dbReference>
<dbReference type="GO" id="GO:0003697">
    <property type="term" value="F:single-stranded DNA binding"/>
    <property type="evidence" value="ECO:0007669"/>
    <property type="project" value="UniProtKB-ARBA"/>
</dbReference>
<dbReference type="EC" id="5.6.2.3" evidence="16"/>
<proteinExistence type="inferred from homology"/>
<dbReference type="PANTHER" id="PTHR47642:SF5">
    <property type="entry name" value="ATP-DEPENDENT DNA HELICASE"/>
    <property type="match status" value="1"/>
</dbReference>
<evidence type="ECO:0000256" key="10">
    <source>
        <dbReference type="ARBA" id="ARBA00023128"/>
    </source>
</evidence>
<keyword evidence="14" id="KW-0539">Nucleus</keyword>
<feature type="compositionally biased region" description="Polar residues" evidence="17">
    <location>
        <begin position="242"/>
        <end position="255"/>
    </location>
</feature>
<keyword evidence="4 16" id="KW-0547">Nucleotide-binding</keyword>
<feature type="region of interest" description="Disordered" evidence="17">
    <location>
        <begin position="219"/>
        <end position="274"/>
    </location>
</feature>
<dbReference type="InterPro" id="IPR051055">
    <property type="entry name" value="PIF1_helicase"/>
</dbReference>
<protein>
    <recommendedName>
        <fullName evidence="16">ATP-dependent DNA helicase</fullName>
        <ecNumber evidence="16">5.6.2.3</ecNumber>
    </recommendedName>
</protein>
<keyword evidence="11 16" id="KW-0233">DNA recombination</keyword>
<comment type="cofactor">
    <cofactor evidence="1 16">
        <name>Mg(2+)</name>
        <dbReference type="ChEBI" id="CHEBI:18420"/>
    </cofactor>
</comment>
<dbReference type="EMBL" id="MU863919">
    <property type="protein sequence ID" value="KAK4200431.1"/>
    <property type="molecule type" value="Genomic_DNA"/>
</dbReference>
<keyword evidence="10" id="KW-0496">Mitochondrion</keyword>
<name>A0AAN6XIX1_9PEZI</name>
<comment type="caution">
    <text evidence="19">The sequence shown here is derived from an EMBL/GenBank/DDBJ whole genome shotgun (WGS) entry which is preliminary data.</text>
</comment>
<evidence type="ECO:0000256" key="11">
    <source>
        <dbReference type="ARBA" id="ARBA00023172"/>
    </source>
</evidence>